<reference evidence="3 4" key="1">
    <citation type="submission" date="2016-10" db="EMBL/GenBank/DDBJ databases">
        <authorList>
            <person name="de Groot N.N."/>
        </authorList>
    </citation>
    <scope>NUCLEOTIDE SEQUENCE [LARGE SCALE GENOMIC DNA]</scope>
    <source>
        <strain evidence="3 4">AB35.6</strain>
    </source>
</reference>
<evidence type="ECO:0000313" key="4">
    <source>
        <dbReference type="Proteomes" id="UP000182409"/>
    </source>
</evidence>
<protein>
    <submittedName>
        <fullName evidence="3">Uncharacterized protein</fullName>
    </submittedName>
</protein>
<proteinExistence type="predicted"/>
<keyword evidence="2" id="KW-1133">Transmembrane helix</keyword>
<dbReference type="EMBL" id="FNSD01000001">
    <property type="protein sequence ID" value="SEC42642.1"/>
    <property type="molecule type" value="Genomic_DNA"/>
</dbReference>
<keyword evidence="2" id="KW-0472">Membrane</keyword>
<dbReference type="Proteomes" id="UP000182409">
    <property type="component" value="Unassembled WGS sequence"/>
</dbReference>
<gene>
    <name evidence="3" type="ORF">SAMN05443244_3432</name>
</gene>
<feature type="transmembrane region" description="Helical" evidence="2">
    <location>
        <begin position="188"/>
        <end position="210"/>
    </location>
</feature>
<accession>A0A1H4SEJ2</accession>
<evidence type="ECO:0000256" key="2">
    <source>
        <dbReference type="SAM" id="Phobius"/>
    </source>
</evidence>
<dbReference type="AlphaFoldDB" id="A0A1H4SEJ2"/>
<evidence type="ECO:0000256" key="1">
    <source>
        <dbReference type="SAM" id="MobiDB-lite"/>
    </source>
</evidence>
<keyword evidence="2" id="KW-0812">Transmembrane</keyword>
<feature type="region of interest" description="Disordered" evidence="1">
    <location>
        <begin position="151"/>
        <end position="178"/>
    </location>
</feature>
<evidence type="ECO:0000313" key="3">
    <source>
        <dbReference type="EMBL" id="SEC42642.1"/>
    </source>
</evidence>
<organism evidence="3 4">
    <name type="scientific">Terriglobus roseus</name>
    <dbReference type="NCBI Taxonomy" id="392734"/>
    <lineage>
        <taxon>Bacteria</taxon>
        <taxon>Pseudomonadati</taxon>
        <taxon>Acidobacteriota</taxon>
        <taxon>Terriglobia</taxon>
        <taxon>Terriglobales</taxon>
        <taxon>Acidobacteriaceae</taxon>
        <taxon>Terriglobus</taxon>
    </lineage>
</organism>
<sequence>MATRVEDFSFVDRKNSESIPHDAVRRELDRMLQSKHFRTSKRSGQFLRHVVEQKLEGNDENIKERILGIALFGRDANYATGDDPVVRVQAKEVRRRLEAYRSDLPNDVEVLIDLPTGSYVPAFSLRESSPLNPLHDYAGIHPLVDVPDTHAATPGGRPVFDDEQTTPSEKPGGLNGNSGSSFVGHGGLSPLITTLVLVLVAALSIGFLAWMHSRNPYDGALRKFWGPILESPKPAVISLGRTIAYAPNESLYGEFRKSHPNAYRDRLDEYLDVLSFDKDATIHWSDLRPLVNIGPAFGGVRAGMRISSLMTGMRKPFVVRFGSESSFVELRDSPAIIVGSMNTRWTNSLEGGLHFAIHDLSSDQYVEEARSKRTWRAGPTSQGWVDYGLITREVVAPTGQFLVKFAGVGDAGTEAAGELLTNADLLSSAVKRLPRDWEHKNVQLLVEFNVIDGKAGPPKLVDTYVW</sequence>
<name>A0A1H4SEJ2_9BACT</name>